<dbReference type="OrthoDB" id="6554624at2"/>
<dbReference type="AlphaFoldDB" id="A0A4D6Y2B6"/>
<gene>
    <name evidence="1" type="primary">bamC</name>
    <name evidence="1" type="ORF">D9V67_00485</name>
</gene>
<accession>A0A4D6Y2B6</accession>
<dbReference type="PROSITE" id="PS51257">
    <property type="entry name" value="PROKAR_LIPOPROTEIN"/>
    <property type="match status" value="1"/>
</dbReference>
<sequence>MNNIKKYLKLTIIFQIINLFLITSCALKDFKNDNILFDTKKQHQLKNLTIPKGITSPNQDKEYNIPYEKEDLNKKSYNIFPPL</sequence>
<protein>
    <submittedName>
        <fullName evidence="1">Outer membrane protein assembly factor BamC</fullName>
    </submittedName>
</protein>
<name>A0A4D6Y2B6_9GAMM</name>
<organism evidence="1 2">
    <name type="scientific">Buchnera aphidicola</name>
    <name type="common">Brachycaudus cardui</name>
    <dbReference type="NCBI Taxonomy" id="557993"/>
    <lineage>
        <taxon>Bacteria</taxon>
        <taxon>Pseudomonadati</taxon>
        <taxon>Pseudomonadota</taxon>
        <taxon>Gammaproteobacteria</taxon>
        <taxon>Enterobacterales</taxon>
        <taxon>Erwiniaceae</taxon>
        <taxon>Buchnera</taxon>
    </lineage>
</organism>
<evidence type="ECO:0000313" key="2">
    <source>
        <dbReference type="Proteomes" id="UP000298594"/>
    </source>
</evidence>
<reference evidence="1 2" key="1">
    <citation type="submission" date="2018-12" db="EMBL/GenBank/DDBJ databases">
        <authorList>
            <person name="Chong R.A."/>
        </authorList>
    </citation>
    <scope>NUCLEOTIDE SEQUENCE [LARGE SCALE GENOMIC DNA]</scope>
    <source>
        <strain evidence="1 2">Bca</strain>
    </source>
</reference>
<proteinExistence type="predicted"/>
<dbReference type="RefSeq" id="WP_158359028.1">
    <property type="nucleotide sequence ID" value="NZ_CP034879.1"/>
</dbReference>
<dbReference type="EMBL" id="CP034879">
    <property type="protein sequence ID" value="QCI20250.1"/>
    <property type="molecule type" value="Genomic_DNA"/>
</dbReference>
<dbReference type="Proteomes" id="UP000298594">
    <property type="component" value="Chromosome"/>
</dbReference>
<evidence type="ECO:0000313" key="1">
    <source>
        <dbReference type="EMBL" id="QCI20250.1"/>
    </source>
</evidence>
<reference evidence="1 2" key="2">
    <citation type="submission" date="2019-05" db="EMBL/GenBank/DDBJ databases">
        <title>Genome evolution of the obligate endosymbiont Buchnera aphidicola.</title>
        <authorList>
            <person name="Moran N.A."/>
        </authorList>
    </citation>
    <scope>NUCLEOTIDE SEQUENCE [LARGE SCALE GENOMIC DNA]</scope>
    <source>
        <strain evidence="1 2">Bca</strain>
    </source>
</reference>